<dbReference type="Proteomes" id="UP000225833">
    <property type="component" value="Unassembled WGS sequence"/>
</dbReference>
<dbReference type="RefSeq" id="WP_099137467.1">
    <property type="nucleotide sequence ID" value="NZ_CAWNNJ010000131.1"/>
</dbReference>
<accession>A0A2D0IL53</accession>
<evidence type="ECO:0000313" key="1">
    <source>
        <dbReference type="EMBL" id="PHM22513.1"/>
    </source>
</evidence>
<evidence type="ECO:0000313" key="2">
    <source>
        <dbReference type="Proteomes" id="UP000225833"/>
    </source>
</evidence>
<sequence length="109" mass="12355">MIKSFDLSVLESVAKTLGDTCEGFTGSQIGLLLAEQNFPDPLIGGTKWKRLYQAFVEKQSNDSCANNIGAFIEHVMSPARHYDKQEWYLWEPLKTLNTKNKINFALTNK</sequence>
<reference evidence="1 2" key="1">
    <citation type="journal article" date="2017" name="Nat. Microbiol.">
        <title>Natural product diversity associated with the nematode symbionts Photorhabdus and Xenorhabdus.</title>
        <authorList>
            <person name="Tobias N.J."/>
            <person name="Wolff H."/>
            <person name="Djahanschiri B."/>
            <person name="Grundmann F."/>
            <person name="Kronenwerth M."/>
            <person name="Shi Y.M."/>
            <person name="Simonyi S."/>
            <person name="Grun P."/>
            <person name="Shapiro-Ilan D."/>
            <person name="Pidot S.J."/>
            <person name="Stinear T.P."/>
            <person name="Ebersberger I."/>
            <person name="Bode H.B."/>
        </authorList>
    </citation>
    <scope>NUCLEOTIDE SEQUENCE [LARGE SCALE GENOMIC DNA]</scope>
    <source>
        <strain evidence="1 2">DSM 16342</strain>
    </source>
</reference>
<gene>
    <name evidence="1" type="ORF">Xbud_03749</name>
</gene>
<dbReference type="EMBL" id="NIBS01000060">
    <property type="protein sequence ID" value="PHM22513.1"/>
    <property type="molecule type" value="Genomic_DNA"/>
</dbReference>
<comment type="caution">
    <text evidence="1">The sequence shown here is derived from an EMBL/GenBank/DDBJ whole genome shotgun (WGS) entry which is preliminary data.</text>
</comment>
<organism evidence="1 2">
    <name type="scientific">Xenorhabdus budapestensis</name>
    <dbReference type="NCBI Taxonomy" id="290110"/>
    <lineage>
        <taxon>Bacteria</taxon>
        <taxon>Pseudomonadati</taxon>
        <taxon>Pseudomonadota</taxon>
        <taxon>Gammaproteobacteria</taxon>
        <taxon>Enterobacterales</taxon>
        <taxon>Morganellaceae</taxon>
        <taxon>Xenorhabdus</taxon>
    </lineage>
</organism>
<proteinExistence type="predicted"/>
<dbReference type="AlphaFoldDB" id="A0A2D0IL53"/>
<name>A0A2D0IL53_XENBU</name>
<protein>
    <submittedName>
        <fullName evidence="1">Uncharacterized protein</fullName>
    </submittedName>
</protein>
<dbReference type="OrthoDB" id="1863356at2"/>